<feature type="region of interest" description="Disordered" evidence="1">
    <location>
        <begin position="67"/>
        <end position="91"/>
    </location>
</feature>
<protein>
    <submittedName>
        <fullName evidence="2">HEAT repeat protein</fullName>
    </submittedName>
</protein>
<gene>
    <name evidence="2" type="ORF">B0I28_102448</name>
</gene>
<organism evidence="2 3">
    <name type="scientific">Glycomyces artemisiae</name>
    <dbReference type="NCBI Taxonomy" id="1076443"/>
    <lineage>
        <taxon>Bacteria</taxon>
        <taxon>Bacillati</taxon>
        <taxon>Actinomycetota</taxon>
        <taxon>Actinomycetes</taxon>
        <taxon>Glycomycetales</taxon>
        <taxon>Glycomycetaceae</taxon>
        <taxon>Glycomyces</taxon>
    </lineage>
</organism>
<name>A0A2T0USE5_9ACTN</name>
<dbReference type="InterPro" id="IPR004155">
    <property type="entry name" value="PBS_lyase_HEAT"/>
</dbReference>
<dbReference type="Pfam" id="PF13646">
    <property type="entry name" value="HEAT_2"/>
    <property type="match status" value="1"/>
</dbReference>
<evidence type="ECO:0000313" key="3">
    <source>
        <dbReference type="Proteomes" id="UP000238176"/>
    </source>
</evidence>
<sequence length="366" mass="39393">MANAAMGLWTLRFSSVLAPVPVVELLEINRFWGYGLLCPAIAATWATGLWQRRRQLARTAVAAAAEAPPRQGFWDPDRPGAPAPGGHDERRDRAMTNLVASIKDESVDADLRIQLIQDLVDLGGEAMALRLSPVAVASEVDVEVRLEAAEHMGRFNLDDAVNALEAIATDPAVDDKYRLDAASALADSAASPAAIALMQLVTDDGVSEYVRHSAAHALRRVNRDAAAMALRHLANAPLVTSRLRIICAEQLADDSREDAREALWRIVKGVESLMDHHLGIDAAEAMHGVDPDAGVEAYSVLAVDACFHWAGRIEAAYRLGRLGVGDGFDLLSDFACAEGVDDVYGLAALDRLFQLEIESGTLDSEE</sequence>
<dbReference type="OrthoDB" id="5174881at2"/>
<reference evidence="2 3" key="1">
    <citation type="submission" date="2018-03" db="EMBL/GenBank/DDBJ databases">
        <title>Genomic Encyclopedia of Type Strains, Phase III (KMG-III): the genomes of soil and plant-associated and newly described type strains.</title>
        <authorList>
            <person name="Whitman W."/>
        </authorList>
    </citation>
    <scope>NUCLEOTIDE SEQUENCE [LARGE SCALE GENOMIC DNA]</scope>
    <source>
        <strain evidence="2 3">CGMCC 4.7067</strain>
    </source>
</reference>
<dbReference type="EMBL" id="PVTJ01000002">
    <property type="protein sequence ID" value="PRY60836.1"/>
    <property type="molecule type" value="Genomic_DNA"/>
</dbReference>
<comment type="caution">
    <text evidence="2">The sequence shown here is derived from an EMBL/GenBank/DDBJ whole genome shotgun (WGS) entry which is preliminary data.</text>
</comment>
<proteinExistence type="predicted"/>
<evidence type="ECO:0000256" key="1">
    <source>
        <dbReference type="SAM" id="MobiDB-lite"/>
    </source>
</evidence>
<dbReference type="InterPro" id="IPR011989">
    <property type="entry name" value="ARM-like"/>
</dbReference>
<dbReference type="SMART" id="SM00567">
    <property type="entry name" value="EZ_HEAT"/>
    <property type="match status" value="3"/>
</dbReference>
<accession>A0A2T0USE5</accession>
<evidence type="ECO:0000313" key="2">
    <source>
        <dbReference type="EMBL" id="PRY60836.1"/>
    </source>
</evidence>
<keyword evidence="3" id="KW-1185">Reference proteome</keyword>
<dbReference type="Gene3D" id="1.25.10.10">
    <property type="entry name" value="Leucine-rich Repeat Variant"/>
    <property type="match status" value="1"/>
</dbReference>
<dbReference type="InterPro" id="IPR016024">
    <property type="entry name" value="ARM-type_fold"/>
</dbReference>
<dbReference type="SUPFAM" id="SSF48371">
    <property type="entry name" value="ARM repeat"/>
    <property type="match status" value="1"/>
</dbReference>
<dbReference type="RefSeq" id="WP_146147991.1">
    <property type="nucleotide sequence ID" value="NZ_PVTJ01000002.1"/>
</dbReference>
<dbReference type="AlphaFoldDB" id="A0A2T0USE5"/>
<dbReference type="Proteomes" id="UP000238176">
    <property type="component" value="Unassembled WGS sequence"/>
</dbReference>